<proteinExistence type="predicted"/>
<sequence>MSKSFMAHGAVLQLEEFFLETMEPHPRIALIGKSGAGKSWVIRDIMYHLRDIAAGAVIAPTDVLNEFYNDFFPISYIHHEYKDNIIPSVLIRQRKILDKNKKRKKHGRKLLDPRAFFIMDDCMSSKHLWLKDPKMLSIFNEGRHYKLTFMLAMQYSLGIQPELRSNFDYIFLLGEDFTNNKKKLYDHYAGMFKTYDSFEQVFEQVTENFGVMVINNRIRTTDLTKKVFWFKAKPRAKFRIGSKNFNDFHVKYFDKKYDKKVPQYDPGNFSKRNTKPILVKKH</sequence>
<dbReference type="Gene3D" id="3.40.50.300">
    <property type="entry name" value="P-loop containing nucleotide triphosphate hydrolases"/>
    <property type="match status" value="1"/>
</dbReference>
<protein>
    <submittedName>
        <fullName evidence="1">Packaging ATPase</fullName>
    </submittedName>
</protein>
<name>A0A3G5A0D0_9VIRU</name>
<accession>A0A3G5A0D0</accession>
<dbReference type="SUPFAM" id="SSF52540">
    <property type="entry name" value="P-loop containing nucleoside triphosphate hydrolases"/>
    <property type="match status" value="1"/>
</dbReference>
<dbReference type="InterPro" id="IPR027417">
    <property type="entry name" value="P-loop_NTPase"/>
</dbReference>
<evidence type="ECO:0000313" key="1">
    <source>
        <dbReference type="EMBL" id="AYV79293.1"/>
    </source>
</evidence>
<gene>
    <name evidence="1" type="ORF">Faunusvirus8_10</name>
</gene>
<organism evidence="1">
    <name type="scientific">Faunusvirus sp</name>
    <dbReference type="NCBI Taxonomy" id="2487766"/>
    <lineage>
        <taxon>Viruses</taxon>
        <taxon>Varidnaviria</taxon>
        <taxon>Bamfordvirae</taxon>
        <taxon>Nucleocytoviricota</taxon>
        <taxon>Megaviricetes</taxon>
        <taxon>Imitervirales</taxon>
        <taxon>Mimiviridae</taxon>
    </lineage>
</organism>
<dbReference type="InterPro" id="IPR006758">
    <property type="entry name" value="A32L"/>
</dbReference>
<dbReference type="EMBL" id="MK072139">
    <property type="protein sequence ID" value="AYV79293.1"/>
    <property type="molecule type" value="Genomic_DNA"/>
</dbReference>
<reference evidence="1" key="1">
    <citation type="submission" date="2018-10" db="EMBL/GenBank/DDBJ databases">
        <title>Hidden diversity of soil giant viruses.</title>
        <authorList>
            <person name="Schulz F."/>
            <person name="Alteio L."/>
            <person name="Goudeau D."/>
            <person name="Ryan E.M."/>
            <person name="Malmstrom R.R."/>
            <person name="Blanchard J."/>
            <person name="Woyke T."/>
        </authorList>
    </citation>
    <scope>NUCLEOTIDE SEQUENCE</scope>
    <source>
        <strain evidence="1">FNV1</strain>
    </source>
</reference>
<dbReference type="Pfam" id="PF04665">
    <property type="entry name" value="Pox_A32"/>
    <property type="match status" value="1"/>
</dbReference>